<dbReference type="RefSeq" id="WP_087469702.1">
    <property type="nucleotide sequence ID" value="NZ_CP021383.1"/>
</dbReference>
<evidence type="ECO:0000256" key="1">
    <source>
        <dbReference type="SAM" id="MobiDB-lite"/>
    </source>
</evidence>
<reference evidence="3 4" key="1">
    <citation type="submission" date="2017-05" db="EMBL/GenBank/DDBJ databases">
        <authorList>
            <person name="Song R."/>
            <person name="Chenine A.L."/>
            <person name="Ruprecht R.M."/>
        </authorList>
    </citation>
    <scope>NUCLEOTIDE SEQUENCE [LARGE SCALE GENOMIC DNA]</scope>
    <source>
        <strain evidence="3 4">PSBB019</strain>
    </source>
</reference>
<evidence type="ECO:0000313" key="4">
    <source>
        <dbReference type="Proteomes" id="UP000196228"/>
    </source>
</evidence>
<dbReference type="InterPro" id="IPR016181">
    <property type="entry name" value="Acyl_CoA_acyltransferase"/>
</dbReference>
<proteinExistence type="predicted"/>
<dbReference type="SUPFAM" id="SSF55729">
    <property type="entry name" value="Acyl-CoA N-acyltransferases (Nat)"/>
    <property type="match status" value="1"/>
</dbReference>
<feature type="region of interest" description="Disordered" evidence="1">
    <location>
        <begin position="362"/>
        <end position="385"/>
    </location>
</feature>
<feature type="domain" description="BioF2-like acetyltransferase" evidence="2">
    <location>
        <begin position="178"/>
        <end position="318"/>
    </location>
</feature>
<accession>A0A1Y0HR47</accession>
<dbReference type="OrthoDB" id="4816997at2"/>
<dbReference type="Proteomes" id="UP000196228">
    <property type="component" value="Chromosome"/>
</dbReference>
<dbReference type="KEGG" id="cceu:CBR64_03125"/>
<name>A0A1Y0HR47_CELCE</name>
<evidence type="ECO:0000259" key="2">
    <source>
        <dbReference type="Pfam" id="PF13480"/>
    </source>
</evidence>
<gene>
    <name evidence="3" type="ORF">CBR64_03125</name>
</gene>
<dbReference type="Pfam" id="PF13480">
    <property type="entry name" value="Acetyltransf_6"/>
    <property type="match status" value="1"/>
</dbReference>
<organism evidence="3 4">
    <name type="scientific">Cellulosimicrobium cellulans</name>
    <name type="common">Arthrobacter luteus</name>
    <dbReference type="NCBI Taxonomy" id="1710"/>
    <lineage>
        <taxon>Bacteria</taxon>
        <taxon>Bacillati</taxon>
        <taxon>Actinomycetota</taxon>
        <taxon>Actinomycetes</taxon>
        <taxon>Micrococcales</taxon>
        <taxon>Promicromonosporaceae</taxon>
        <taxon>Cellulosimicrobium</taxon>
    </lineage>
</organism>
<sequence length="385" mass="41816">MTVTVRVVALDDLSPAEIEGWSDLAARAAEPNAFLDPGWLLPATHWFPAARELRVLLAEDAGRVRLVLPLGLARGFHRLPVSYATTATPYLARNASVCAPLVDRDDARGTLEAVLDAVGRRRSGLPGLLELTLFPDGPLLATLLDVAADRRLPVLERYRLERACLRVPGEDPVAHLSRRRRRHVRQDAAALAERLGGELTVVDNGADPAATERLLDLEASGWKGDRSRKGAAQRNKPDQLGWFQEATDEMRRRGRLHVFELVGGGTTVYASAVIRSGSGLFGYLDTYDETYADLGPGVIGRVLTQEHVAARGDVSLFDPCIHPKFTVPSTLYPGRRDLVGLLVAARGPVARTCVRTAPRVSSALRRLRRPRPTTHDAEGSPPGGG</sequence>
<protein>
    <recommendedName>
        <fullName evidence="2">BioF2-like acetyltransferase domain-containing protein</fullName>
    </recommendedName>
</protein>
<evidence type="ECO:0000313" key="3">
    <source>
        <dbReference type="EMBL" id="ARU50637.1"/>
    </source>
</evidence>
<dbReference type="InterPro" id="IPR038740">
    <property type="entry name" value="BioF2-like_GNAT_dom"/>
</dbReference>
<dbReference type="AlphaFoldDB" id="A0A1Y0HR47"/>
<dbReference type="EMBL" id="CP021383">
    <property type="protein sequence ID" value="ARU50637.1"/>
    <property type="molecule type" value="Genomic_DNA"/>
</dbReference>